<evidence type="ECO:0000256" key="1">
    <source>
        <dbReference type="SAM" id="MobiDB-lite"/>
    </source>
</evidence>
<dbReference type="AlphaFoldDB" id="A0A6J4SKW0"/>
<feature type="compositionally biased region" description="Basic and acidic residues" evidence="1">
    <location>
        <begin position="1"/>
        <end position="39"/>
    </location>
</feature>
<feature type="region of interest" description="Disordered" evidence="1">
    <location>
        <begin position="1"/>
        <end position="68"/>
    </location>
</feature>
<proteinExistence type="predicted"/>
<dbReference type="EMBL" id="CADCVM010000268">
    <property type="protein sequence ID" value="CAA9501359.1"/>
    <property type="molecule type" value="Genomic_DNA"/>
</dbReference>
<feature type="non-terminal residue" evidence="2">
    <location>
        <position position="68"/>
    </location>
</feature>
<protein>
    <submittedName>
        <fullName evidence="2">Uncharacterized protein</fullName>
    </submittedName>
</protein>
<accession>A0A6J4SKW0</accession>
<organism evidence="2">
    <name type="scientific">uncultured Rubrobacteraceae bacterium</name>
    <dbReference type="NCBI Taxonomy" id="349277"/>
    <lineage>
        <taxon>Bacteria</taxon>
        <taxon>Bacillati</taxon>
        <taxon>Actinomycetota</taxon>
        <taxon>Rubrobacteria</taxon>
        <taxon>Rubrobacterales</taxon>
        <taxon>Rubrobacteraceae</taxon>
        <taxon>environmental samples</taxon>
    </lineage>
</organism>
<feature type="non-terminal residue" evidence="2">
    <location>
        <position position="1"/>
    </location>
</feature>
<gene>
    <name evidence="2" type="ORF">AVDCRST_MAG05-2463</name>
</gene>
<reference evidence="2" key="1">
    <citation type="submission" date="2020-02" db="EMBL/GenBank/DDBJ databases">
        <authorList>
            <person name="Meier V. D."/>
        </authorList>
    </citation>
    <scope>NUCLEOTIDE SEQUENCE</scope>
    <source>
        <strain evidence="2">AVDCRST_MAG05</strain>
    </source>
</reference>
<name>A0A6J4SKW0_9ACTN</name>
<evidence type="ECO:0000313" key="2">
    <source>
        <dbReference type="EMBL" id="CAA9501359.1"/>
    </source>
</evidence>
<sequence>EKDDHRTGRSRDDGGRLRGERTLRRRGRAGDHGRGDHLEPAGTQRRGGHGGAPGEGARPPGRRDDGAL</sequence>